<keyword evidence="3" id="KW-1185">Reference proteome</keyword>
<organism evidence="2 3">
    <name type="scientific">Setaria viridis</name>
    <name type="common">Green bristlegrass</name>
    <name type="synonym">Setaria italica subsp. viridis</name>
    <dbReference type="NCBI Taxonomy" id="4556"/>
    <lineage>
        <taxon>Eukaryota</taxon>
        <taxon>Viridiplantae</taxon>
        <taxon>Streptophyta</taxon>
        <taxon>Embryophyta</taxon>
        <taxon>Tracheophyta</taxon>
        <taxon>Spermatophyta</taxon>
        <taxon>Magnoliopsida</taxon>
        <taxon>Liliopsida</taxon>
        <taxon>Poales</taxon>
        <taxon>Poaceae</taxon>
        <taxon>PACMAD clade</taxon>
        <taxon>Panicoideae</taxon>
        <taxon>Panicodae</taxon>
        <taxon>Paniceae</taxon>
        <taxon>Cenchrinae</taxon>
        <taxon>Setaria</taxon>
    </lineage>
</organism>
<name>A0A4U6UAK6_SETVI</name>
<reference evidence="2" key="1">
    <citation type="submission" date="2019-03" db="EMBL/GenBank/DDBJ databases">
        <title>WGS assembly of Setaria viridis.</title>
        <authorList>
            <person name="Huang P."/>
            <person name="Jenkins J."/>
            <person name="Grimwood J."/>
            <person name="Barry K."/>
            <person name="Healey A."/>
            <person name="Mamidi S."/>
            <person name="Sreedasyam A."/>
            <person name="Shu S."/>
            <person name="Feldman M."/>
            <person name="Wu J."/>
            <person name="Yu Y."/>
            <person name="Chen C."/>
            <person name="Johnson J."/>
            <person name="Rokhsar D."/>
            <person name="Baxter I."/>
            <person name="Schmutz J."/>
            <person name="Brutnell T."/>
            <person name="Kellogg E."/>
        </authorList>
    </citation>
    <scope>NUCLEOTIDE SEQUENCE [LARGE SCALE GENOMIC DNA]</scope>
</reference>
<dbReference type="Gramene" id="TKW10519">
    <property type="protein sequence ID" value="TKW10519"/>
    <property type="gene ID" value="SEVIR_6G169900v2"/>
</dbReference>
<feature type="coiled-coil region" evidence="1">
    <location>
        <begin position="70"/>
        <end position="97"/>
    </location>
</feature>
<evidence type="ECO:0000313" key="3">
    <source>
        <dbReference type="Proteomes" id="UP000298652"/>
    </source>
</evidence>
<proteinExistence type="predicted"/>
<accession>A0A4U6UAK6</accession>
<dbReference type="EMBL" id="CM016557">
    <property type="protein sequence ID" value="TKW10519.1"/>
    <property type="molecule type" value="Genomic_DNA"/>
</dbReference>
<gene>
    <name evidence="2" type="ORF">SEVIR_6G169900v2</name>
</gene>
<evidence type="ECO:0000256" key="1">
    <source>
        <dbReference type="SAM" id="Coils"/>
    </source>
</evidence>
<keyword evidence="1" id="KW-0175">Coiled coil</keyword>
<evidence type="ECO:0000313" key="2">
    <source>
        <dbReference type="EMBL" id="TKW10519.1"/>
    </source>
</evidence>
<dbReference type="Proteomes" id="UP000298652">
    <property type="component" value="Chromosome 6"/>
</dbReference>
<protein>
    <submittedName>
        <fullName evidence="2">Uncharacterized protein</fullName>
    </submittedName>
</protein>
<dbReference type="AlphaFoldDB" id="A0A4U6UAK6"/>
<sequence length="98" mass="11391">MRRSVLLLAISLSITKLKKLEPELQASITDWKNIFYWVTDQHEKLVLHVEKLEHDLEKETQMRKDGEVDLVNAIKTIREHEAELEAAKLALKEISEAT</sequence>